<reference evidence="2" key="1">
    <citation type="submission" date="2022-11" db="UniProtKB">
        <authorList>
            <consortium name="EnsemblMetazoa"/>
        </authorList>
    </citation>
    <scope>IDENTIFICATION</scope>
</reference>
<organism evidence="2 3">
    <name type="scientific">Exaiptasia diaphana</name>
    <name type="common">Tropical sea anemone</name>
    <name type="synonym">Aiptasia pulchella</name>
    <dbReference type="NCBI Taxonomy" id="2652724"/>
    <lineage>
        <taxon>Eukaryota</taxon>
        <taxon>Metazoa</taxon>
        <taxon>Cnidaria</taxon>
        <taxon>Anthozoa</taxon>
        <taxon>Hexacorallia</taxon>
        <taxon>Actiniaria</taxon>
        <taxon>Aiptasiidae</taxon>
        <taxon>Exaiptasia</taxon>
    </lineage>
</organism>
<evidence type="ECO:0000256" key="1">
    <source>
        <dbReference type="SAM" id="Phobius"/>
    </source>
</evidence>
<protein>
    <submittedName>
        <fullName evidence="2">Uncharacterized protein</fullName>
    </submittedName>
</protein>
<keyword evidence="3" id="KW-1185">Reference proteome</keyword>
<accession>A0A913XF30</accession>
<evidence type="ECO:0000313" key="2">
    <source>
        <dbReference type="EnsemblMetazoa" id="XP_020903177.1"/>
    </source>
</evidence>
<dbReference type="AlphaFoldDB" id="A0A913XF30"/>
<dbReference type="EnsemblMetazoa" id="XM_021047518.2">
    <property type="protein sequence ID" value="XP_020903177.1"/>
    <property type="gene ID" value="LOC110241636"/>
</dbReference>
<evidence type="ECO:0000313" key="3">
    <source>
        <dbReference type="Proteomes" id="UP000887567"/>
    </source>
</evidence>
<dbReference type="RefSeq" id="XP_020903177.1">
    <property type="nucleotide sequence ID" value="XM_021047518.2"/>
</dbReference>
<dbReference type="KEGG" id="epa:110241636"/>
<feature type="transmembrane region" description="Helical" evidence="1">
    <location>
        <begin position="79"/>
        <end position="96"/>
    </location>
</feature>
<keyword evidence="1" id="KW-1133">Transmembrane helix</keyword>
<dbReference type="Proteomes" id="UP000887567">
    <property type="component" value="Unplaced"/>
</dbReference>
<sequence length="175" mass="20009">MVDFLPLAIGYTVIFILISYVVLVGGSSFHEGGIISWFRRVLIKINDVFISVCERILPRLLLRTIDAVINYIFFTRNRCMLILYVFLIVAGSAVYTLRVSSFFGNTNIFFLSTYVLISFDVVLFTICNRKDPGVITSVNVGNYLERYEYDGVYYIQSSCRTCGTQKPARSKHCCR</sequence>
<feature type="transmembrane region" description="Helical" evidence="1">
    <location>
        <begin position="108"/>
        <end position="127"/>
    </location>
</feature>
<name>A0A913XF30_EXADI</name>
<dbReference type="GeneID" id="110241636"/>
<keyword evidence="1" id="KW-0812">Transmembrane</keyword>
<keyword evidence="1" id="KW-0472">Membrane</keyword>
<proteinExistence type="predicted"/>
<feature type="transmembrane region" description="Helical" evidence="1">
    <location>
        <begin position="6"/>
        <end position="29"/>
    </location>
</feature>
<dbReference type="OrthoDB" id="331948at2759"/>